<evidence type="ECO:0000313" key="4">
    <source>
        <dbReference type="Proteomes" id="UP000030700"/>
    </source>
</evidence>
<dbReference type="Gene3D" id="3.40.50.1400">
    <property type="match status" value="2"/>
</dbReference>
<gene>
    <name evidence="3" type="ORF">U14_00350</name>
</gene>
<dbReference type="GO" id="GO:0019251">
    <property type="term" value="P:anaerobic cobalamin biosynthetic process"/>
    <property type="evidence" value="ECO:0007669"/>
    <property type="project" value="InterPro"/>
</dbReference>
<keyword evidence="3" id="KW-0489">Methyltransferase</keyword>
<dbReference type="Proteomes" id="UP000030700">
    <property type="component" value="Unassembled WGS sequence"/>
</dbReference>
<organism evidence="3">
    <name type="scientific">Candidatus Moduliflexus flocculans</name>
    <dbReference type="NCBI Taxonomy" id="1499966"/>
    <lineage>
        <taxon>Bacteria</taxon>
        <taxon>Candidatus Moduliflexota</taxon>
        <taxon>Candidatus Moduliflexia</taxon>
        <taxon>Candidatus Moduliflexales</taxon>
        <taxon>Candidatus Moduliflexaceae</taxon>
    </lineage>
</organism>
<dbReference type="GO" id="GO:0008168">
    <property type="term" value="F:methyltransferase activity"/>
    <property type="evidence" value="ECO:0007669"/>
    <property type="project" value="UniProtKB-KW"/>
</dbReference>
<dbReference type="GO" id="GO:0032259">
    <property type="term" value="P:methylation"/>
    <property type="evidence" value="ECO:0007669"/>
    <property type="project" value="UniProtKB-KW"/>
</dbReference>
<keyword evidence="3" id="KW-0808">Transferase</keyword>
<dbReference type="GO" id="GO:0046872">
    <property type="term" value="F:metal ion binding"/>
    <property type="evidence" value="ECO:0007669"/>
    <property type="project" value="UniProtKB-KW"/>
</dbReference>
<keyword evidence="2" id="KW-0170">Cobalt</keyword>
<dbReference type="CDD" id="cd03412">
    <property type="entry name" value="CbiK_N"/>
    <property type="match status" value="1"/>
</dbReference>
<dbReference type="GO" id="GO:0016852">
    <property type="term" value="F:sirohydrochlorin cobaltochelatase activity"/>
    <property type="evidence" value="ECO:0007669"/>
    <property type="project" value="InterPro"/>
</dbReference>
<keyword evidence="2" id="KW-0479">Metal-binding</keyword>
<dbReference type="CDD" id="cd03413">
    <property type="entry name" value="CbiK_C"/>
    <property type="match status" value="1"/>
</dbReference>
<evidence type="ECO:0000256" key="1">
    <source>
        <dbReference type="PIRSR" id="PIRSR033579-1"/>
    </source>
</evidence>
<evidence type="ECO:0000313" key="3">
    <source>
        <dbReference type="EMBL" id="GAK49132.1"/>
    </source>
</evidence>
<dbReference type="STRING" id="1499966.U14_00350"/>
<feature type="binding site" evidence="2">
    <location>
        <position position="213"/>
    </location>
    <ligand>
        <name>Co(2+)</name>
        <dbReference type="ChEBI" id="CHEBI:48828"/>
    </ligand>
</feature>
<dbReference type="AlphaFoldDB" id="A0A0S6VU31"/>
<dbReference type="PIRSF" id="PIRSF033579">
    <property type="entry name" value="Anaer_Co_chel"/>
    <property type="match status" value="1"/>
</dbReference>
<proteinExistence type="predicted"/>
<name>A0A0S6VU31_9BACT</name>
<feature type="binding site" evidence="2">
    <location>
        <position position="181"/>
    </location>
    <ligand>
        <name>Co(2+)</name>
        <dbReference type="ChEBI" id="CHEBI:48828"/>
    </ligand>
</feature>
<reference evidence="3" key="1">
    <citation type="journal article" date="2015" name="PeerJ">
        <title>First genomic representation of candidate bacterial phylum KSB3 points to enhanced environmental sensing as a trigger of wastewater bulking.</title>
        <authorList>
            <person name="Sekiguchi Y."/>
            <person name="Ohashi A."/>
            <person name="Parks D.H."/>
            <person name="Yamauchi T."/>
            <person name="Tyson G.W."/>
            <person name="Hugenholtz P."/>
        </authorList>
    </citation>
    <scope>NUCLEOTIDE SEQUENCE [LARGE SCALE GENOMIC DNA]</scope>
</reference>
<dbReference type="HOGENOM" id="CLU_036584_1_1_0"/>
<accession>A0A0S6VU31</accession>
<sequence length="269" mass="29665">MVEMAGKKAIVVVSFGTSVEATRKRTIEACEAAIRDAFPEYDARRAFTSQTIIAILKQRDNLNVDTPEQALQRLHQEGYTDVIVQPLHIIAGLEFHDVAKTAKQFESHFHSLRIGMPLLATTDDYLSVADVLKTQFSEIGERDAVVLMGHGTAHPANAAYLALERILRTHGMERAFIGTVEGYPERDQVIATLQTLGVTTVTLAPLMLVAGDHAINDMAGDDNDSWKRQLQQAGFRVNIRMQGLGELPAIQSIYIQHIRAAIAGKRGHD</sequence>
<dbReference type="EMBL" id="DF820455">
    <property type="protein sequence ID" value="GAK49132.1"/>
    <property type="molecule type" value="Genomic_DNA"/>
</dbReference>
<dbReference type="InterPro" id="IPR010388">
    <property type="entry name" value="Anaerobic_Co-chelatase"/>
</dbReference>
<dbReference type="Pfam" id="PF06180">
    <property type="entry name" value="CbiK"/>
    <property type="match status" value="1"/>
</dbReference>
<keyword evidence="4" id="KW-1185">Reference proteome</keyword>
<feature type="active site" description="Proton acceptor" evidence="1">
    <location>
        <position position="150"/>
    </location>
</feature>
<feature type="binding site" evidence="2">
    <location>
        <position position="150"/>
    </location>
    <ligand>
        <name>Co(2+)</name>
        <dbReference type="ChEBI" id="CHEBI:48828"/>
    </ligand>
</feature>
<dbReference type="SUPFAM" id="SSF53800">
    <property type="entry name" value="Chelatase"/>
    <property type="match status" value="1"/>
</dbReference>
<protein>
    <submittedName>
        <fullName evidence="3">Precorrin-4 C11-methyltransferase</fullName>
    </submittedName>
</protein>
<evidence type="ECO:0000256" key="2">
    <source>
        <dbReference type="PIRSR" id="PIRSR033579-3"/>
    </source>
</evidence>